<dbReference type="Proteomes" id="UP000292957">
    <property type="component" value="Unassembled WGS sequence"/>
</dbReference>
<gene>
    <name evidence="1" type="ORF">BD311DRAFT_503845</name>
</gene>
<dbReference type="SUPFAM" id="SSF52047">
    <property type="entry name" value="RNI-like"/>
    <property type="match status" value="1"/>
</dbReference>
<name>A0A4Q9MGS4_9APHY</name>
<evidence type="ECO:0000313" key="1">
    <source>
        <dbReference type="EMBL" id="TBU25322.1"/>
    </source>
</evidence>
<proteinExistence type="predicted"/>
<protein>
    <recommendedName>
        <fullName evidence="2">F-box domain-containing protein</fullName>
    </recommendedName>
</protein>
<reference evidence="1" key="1">
    <citation type="submission" date="2019-01" db="EMBL/GenBank/DDBJ databases">
        <title>Draft genome sequences of three monokaryotic isolates of the white-rot basidiomycete fungus Dichomitus squalens.</title>
        <authorList>
            <consortium name="DOE Joint Genome Institute"/>
            <person name="Lopez S.C."/>
            <person name="Andreopoulos B."/>
            <person name="Pangilinan J."/>
            <person name="Lipzen A."/>
            <person name="Riley R."/>
            <person name="Ahrendt S."/>
            <person name="Ng V."/>
            <person name="Barry K."/>
            <person name="Daum C."/>
            <person name="Grigoriev I.V."/>
            <person name="Hilden K.S."/>
            <person name="Makela M.R."/>
            <person name="de Vries R.P."/>
        </authorList>
    </citation>
    <scope>NUCLEOTIDE SEQUENCE [LARGE SCALE GENOMIC DNA]</scope>
    <source>
        <strain evidence="1">OM18370.1</strain>
    </source>
</reference>
<accession>A0A4Q9MGS4</accession>
<organism evidence="1">
    <name type="scientific">Dichomitus squalens</name>
    <dbReference type="NCBI Taxonomy" id="114155"/>
    <lineage>
        <taxon>Eukaryota</taxon>
        <taxon>Fungi</taxon>
        <taxon>Dikarya</taxon>
        <taxon>Basidiomycota</taxon>
        <taxon>Agaricomycotina</taxon>
        <taxon>Agaricomycetes</taxon>
        <taxon>Polyporales</taxon>
        <taxon>Polyporaceae</taxon>
        <taxon>Dichomitus</taxon>
    </lineage>
</organism>
<sequence length="435" mass="49310">MATPHVKVVFEVMMCGVKTQTTMSFDTIENVLQYIGQSTPLPSIIGLDLPMTPQDFLDIDRYLCTSKGTLRELRLDMDVPVPGQYPCHRRQPVNAHSYPALVSLSVHGFVPTTLDSSFIHLTHLTLGDVYSQTPPLWRDQFLDAMKTWTSLKVLEIEEYNKMIQVPESSRLVTLPRLEILKIKDSPHWASCILPCLDLPGLRQLHTHRTFADLPWGGNMLFWVPPLGNAVTRLLHMIKGVHIEVAQDVYQPTTISTTGPDDRRVVLTASVMAPMTRWHQWQLEVLPSIMLAMANVFPQAATFNITGDFATMGKKTWTGFLKTYPELLELHIRDVGHRDGRPLFLALDQSELGPDDRVLCPSLKYISMYGVAQSRELLQEMHNALLCRSDHNLVLDHLDLYPQILAEPDSDDLLEELRSDIEDAVAVFEYKALNSY</sequence>
<dbReference type="EMBL" id="ML143463">
    <property type="protein sequence ID" value="TBU25322.1"/>
    <property type="molecule type" value="Genomic_DNA"/>
</dbReference>
<evidence type="ECO:0008006" key="2">
    <source>
        <dbReference type="Google" id="ProtNLM"/>
    </source>
</evidence>
<dbReference type="AlphaFoldDB" id="A0A4Q9MGS4"/>